<protein>
    <submittedName>
        <fullName evidence="1">Uncharacterized protein</fullName>
    </submittedName>
</protein>
<dbReference type="Proteomes" id="UP000244722">
    <property type="component" value="Unassembled WGS sequence"/>
</dbReference>
<evidence type="ECO:0000313" key="2">
    <source>
        <dbReference type="Proteomes" id="UP000244722"/>
    </source>
</evidence>
<dbReference type="EMBL" id="NESQ01000194">
    <property type="protein sequence ID" value="PUU76263.1"/>
    <property type="molecule type" value="Genomic_DNA"/>
</dbReference>
<name>A0A2T6ZLA9_TUBBO</name>
<organism evidence="1 2">
    <name type="scientific">Tuber borchii</name>
    <name type="common">White truffle</name>
    <dbReference type="NCBI Taxonomy" id="42251"/>
    <lineage>
        <taxon>Eukaryota</taxon>
        <taxon>Fungi</taxon>
        <taxon>Dikarya</taxon>
        <taxon>Ascomycota</taxon>
        <taxon>Pezizomycotina</taxon>
        <taxon>Pezizomycetes</taxon>
        <taxon>Pezizales</taxon>
        <taxon>Tuberaceae</taxon>
        <taxon>Tuber</taxon>
    </lineage>
</organism>
<keyword evidence="2" id="KW-1185">Reference proteome</keyword>
<reference evidence="1 2" key="1">
    <citation type="submission" date="2017-04" db="EMBL/GenBank/DDBJ databases">
        <title>Draft genome sequence of Tuber borchii Vittad., a whitish edible truffle.</title>
        <authorList>
            <consortium name="DOE Joint Genome Institute"/>
            <person name="Murat C."/>
            <person name="Kuo A."/>
            <person name="Barry K.W."/>
            <person name="Clum A."/>
            <person name="Dockter R.B."/>
            <person name="Fauchery L."/>
            <person name="Iotti M."/>
            <person name="Kohler A."/>
            <person name="Labutti K."/>
            <person name="Lindquist E.A."/>
            <person name="Lipzen A."/>
            <person name="Ohm R.A."/>
            <person name="Wang M."/>
            <person name="Grigoriev I.V."/>
            <person name="Zambonelli A."/>
            <person name="Martin F.M."/>
        </authorList>
    </citation>
    <scope>NUCLEOTIDE SEQUENCE [LARGE SCALE GENOMIC DNA]</scope>
    <source>
        <strain evidence="1 2">Tbo3840</strain>
    </source>
</reference>
<evidence type="ECO:0000313" key="1">
    <source>
        <dbReference type="EMBL" id="PUU76263.1"/>
    </source>
</evidence>
<gene>
    <name evidence="1" type="ORF">B9Z19DRAFT_1194875</name>
</gene>
<comment type="caution">
    <text evidence="1">The sequence shown here is derived from an EMBL/GenBank/DDBJ whole genome shotgun (WGS) entry which is preliminary data.</text>
</comment>
<dbReference type="AlphaFoldDB" id="A0A2T6ZLA9"/>
<sequence>MLRLKGVKDDIAKVKTVQDRQGRSITDMRGHILAHTKELIRLDNNQLARMGNRNAVQGDGIIVALAGVGNAPIIGFPGTIEELDALDDPTIEALILALGIQVDVGAPMNLKKAIVRYYIGVPPA</sequence>
<accession>A0A2T6ZLA9</accession>
<proteinExistence type="predicted"/>